<evidence type="ECO:0000313" key="1">
    <source>
        <dbReference type="EMBL" id="GFQ03644.1"/>
    </source>
</evidence>
<gene>
    <name evidence="1" type="ORF">PHJA_002508200</name>
</gene>
<name>A0A830D5W6_9LAMI</name>
<organism evidence="1 2">
    <name type="scientific">Phtheirospermum japonicum</name>
    <dbReference type="NCBI Taxonomy" id="374723"/>
    <lineage>
        <taxon>Eukaryota</taxon>
        <taxon>Viridiplantae</taxon>
        <taxon>Streptophyta</taxon>
        <taxon>Embryophyta</taxon>
        <taxon>Tracheophyta</taxon>
        <taxon>Spermatophyta</taxon>
        <taxon>Magnoliopsida</taxon>
        <taxon>eudicotyledons</taxon>
        <taxon>Gunneridae</taxon>
        <taxon>Pentapetalae</taxon>
        <taxon>asterids</taxon>
        <taxon>lamiids</taxon>
        <taxon>Lamiales</taxon>
        <taxon>Orobanchaceae</taxon>
        <taxon>Orobanchaceae incertae sedis</taxon>
        <taxon>Phtheirospermum</taxon>
    </lineage>
</organism>
<dbReference type="Proteomes" id="UP000653305">
    <property type="component" value="Unassembled WGS sequence"/>
</dbReference>
<sequence length="77" mass="8866">GLAEGRFNPRDRVTQGFGRRRRVSVRVPDEVRVYGCTDEGILLFEWAVVEGAEARRKTGVVLCQHWNSGRWPRDHCV</sequence>
<reference evidence="1" key="1">
    <citation type="submission" date="2020-07" db="EMBL/GenBank/DDBJ databases">
        <title>Ethylene signaling mediates host invasion by parasitic plants.</title>
        <authorList>
            <person name="Yoshida S."/>
        </authorList>
    </citation>
    <scope>NUCLEOTIDE SEQUENCE</scope>
    <source>
        <strain evidence="1">Okayama</strain>
    </source>
</reference>
<feature type="non-terminal residue" evidence="1">
    <location>
        <position position="77"/>
    </location>
</feature>
<keyword evidence="2" id="KW-1185">Reference proteome</keyword>
<feature type="non-terminal residue" evidence="1">
    <location>
        <position position="1"/>
    </location>
</feature>
<evidence type="ECO:0000313" key="2">
    <source>
        <dbReference type="Proteomes" id="UP000653305"/>
    </source>
</evidence>
<dbReference type="AlphaFoldDB" id="A0A830D5W6"/>
<accession>A0A830D5W6</accession>
<comment type="caution">
    <text evidence="1">The sequence shown here is derived from an EMBL/GenBank/DDBJ whole genome shotgun (WGS) entry which is preliminary data.</text>
</comment>
<proteinExistence type="predicted"/>
<protein>
    <submittedName>
        <fullName evidence="1">Probable NAD(P)H dehydrogenase (Quinone) fqr1-like 2</fullName>
    </submittedName>
</protein>
<dbReference type="EMBL" id="BMAC01000853">
    <property type="protein sequence ID" value="GFQ03644.1"/>
    <property type="molecule type" value="Genomic_DNA"/>
</dbReference>